<dbReference type="GeneID" id="20084658"/>
<dbReference type="VEuPathDB" id="FungiDB:H310_07608"/>
<dbReference type="RefSeq" id="XP_008871237.1">
    <property type="nucleotide sequence ID" value="XM_008873015.1"/>
</dbReference>
<accession>A0A024U2S9</accession>
<gene>
    <name evidence="1" type="ORF">H310_07608</name>
</gene>
<proteinExistence type="predicted"/>
<sequence>MTWSIQDTVATSQLLVATPLHGPRRLGAWTPAEIEYAYHMSTAFKQGLFDDGIPERKSVRLWLATLLNCDPMRLSKRFHRKSNLMGMAFFKKNHEALAAMSPQERVDRRTAMETMRMRFIESIRGMANPVRGPAWAAPTRPNLALRRPRAREVPVKSRVSSPTSVSCDDVLAMCDQVVLDLAIHLGDRDSNELGPFDWEALLSLLSNDRDDLPVADGIGTEWEL</sequence>
<dbReference type="AlphaFoldDB" id="A0A024U2S9"/>
<organism evidence="1">
    <name type="scientific">Aphanomyces invadans</name>
    <dbReference type="NCBI Taxonomy" id="157072"/>
    <lineage>
        <taxon>Eukaryota</taxon>
        <taxon>Sar</taxon>
        <taxon>Stramenopiles</taxon>
        <taxon>Oomycota</taxon>
        <taxon>Saprolegniomycetes</taxon>
        <taxon>Saprolegniales</taxon>
        <taxon>Verrucalvaceae</taxon>
        <taxon>Aphanomyces</taxon>
    </lineage>
</organism>
<reference evidence="1" key="1">
    <citation type="submission" date="2013-12" db="EMBL/GenBank/DDBJ databases">
        <title>The Genome Sequence of Aphanomyces invadans NJM9701.</title>
        <authorList>
            <consortium name="The Broad Institute Genomics Platform"/>
            <person name="Russ C."/>
            <person name="Tyler B."/>
            <person name="van West P."/>
            <person name="Dieguez-Uribeondo J."/>
            <person name="Young S.K."/>
            <person name="Zeng Q."/>
            <person name="Gargeya S."/>
            <person name="Fitzgerald M."/>
            <person name="Abouelleil A."/>
            <person name="Alvarado L."/>
            <person name="Chapman S.B."/>
            <person name="Gainer-Dewar J."/>
            <person name="Goldberg J."/>
            <person name="Griggs A."/>
            <person name="Gujja S."/>
            <person name="Hansen M."/>
            <person name="Howarth C."/>
            <person name="Imamovic A."/>
            <person name="Ireland A."/>
            <person name="Larimer J."/>
            <person name="McCowan C."/>
            <person name="Murphy C."/>
            <person name="Pearson M."/>
            <person name="Poon T.W."/>
            <person name="Priest M."/>
            <person name="Roberts A."/>
            <person name="Saif S."/>
            <person name="Shea T."/>
            <person name="Sykes S."/>
            <person name="Wortman J."/>
            <person name="Nusbaum C."/>
            <person name="Birren B."/>
        </authorList>
    </citation>
    <scope>NUCLEOTIDE SEQUENCE [LARGE SCALE GENOMIC DNA]</scope>
    <source>
        <strain evidence="1">NJM9701</strain>
    </source>
</reference>
<protein>
    <submittedName>
        <fullName evidence="1">Uncharacterized protein</fullName>
    </submittedName>
</protein>
<dbReference type="EMBL" id="KI913965">
    <property type="protein sequence ID" value="ETW00212.1"/>
    <property type="molecule type" value="Genomic_DNA"/>
</dbReference>
<dbReference type="OrthoDB" id="206902at2759"/>
<evidence type="ECO:0000313" key="1">
    <source>
        <dbReference type="EMBL" id="ETW00212.1"/>
    </source>
</evidence>
<dbReference type="PANTHER" id="PTHR35213">
    <property type="entry name" value="RING-TYPE DOMAIN-CONTAINING PROTEIN-RELATED"/>
    <property type="match status" value="1"/>
</dbReference>
<name>A0A024U2S9_9STRA</name>